<proteinExistence type="inferred from homology"/>
<evidence type="ECO:0000259" key="3">
    <source>
        <dbReference type="Pfam" id="PF01464"/>
    </source>
</evidence>
<reference evidence="4 5" key="1">
    <citation type="submission" date="2017-10" db="EMBL/GenBank/DDBJ databases">
        <title>Novel microbial diversity and functional potential in the marine mammal oral microbiome.</title>
        <authorList>
            <person name="Dudek N.K."/>
            <person name="Sun C.L."/>
            <person name="Burstein D."/>
            <person name="Kantor R.S."/>
            <person name="Aliaga Goltsman D.S."/>
            <person name="Bik E.M."/>
            <person name="Thomas B.C."/>
            <person name="Banfield J.F."/>
            <person name="Relman D.A."/>
        </authorList>
    </citation>
    <scope>NUCLEOTIDE SEQUENCE [LARGE SCALE GENOMIC DNA]</scope>
    <source>
        <strain evidence="4">DOLJORAL78_47_16</strain>
    </source>
</reference>
<dbReference type="CDD" id="cd16894">
    <property type="entry name" value="MltD-like"/>
    <property type="match status" value="1"/>
</dbReference>
<feature type="transmembrane region" description="Helical" evidence="2">
    <location>
        <begin position="7"/>
        <end position="24"/>
    </location>
</feature>
<dbReference type="SUPFAM" id="SSF53955">
    <property type="entry name" value="Lysozyme-like"/>
    <property type="match status" value="1"/>
</dbReference>
<dbReference type="Gene3D" id="1.10.530.10">
    <property type="match status" value="1"/>
</dbReference>
<accession>A0A2G6KCW9</accession>
<evidence type="ECO:0000256" key="2">
    <source>
        <dbReference type="SAM" id="Phobius"/>
    </source>
</evidence>
<feature type="domain" description="Transglycosylase SLT" evidence="3">
    <location>
        <begin position="216"/>
        <end position="312"/>
    </location>
</feature>
<comment type="similarity">
    <text evidence="1">Belongs to the transglycosylase Slt family.</text>
</comment>
<dbReference type="PROSITE" id="PS00922">
    <property type="entry name" value="TRANSGLYCOSYLASE"/>
    <property type="match status" value="1"/>
</dbReference>
<dbReference type="AlphaFoldDB" id="A0A2G6KCW9"/>
<dbReference type="InterPro" id="IPR000189">
    <property type="entry name" value="Transglyc_AS"/>
</dbReference>
<comment type="caution">
    <text evidence="4">The sequence shown here is derived from an EMBL/GenBank/DDBJ whole genome shotgun (WGS) entry which is preliminary data.</text>
</comment>
<organism evidence="4 5">
    <name type="scientific">candidate division KSB3 bacterium</name>
    <dbReference type="NCBI Taxonomy" id="2044937"/>
    <lineage>
        <taxon>Bacteria</taxon>
        <taxon>candidate division KSB3</taxon>
    </lineage>
</organism>
<name>A0A2G6KCW9_9BACT</name>
<keyword evidence="2" id="KW-0472">Membrane</keyword>
<keyword evidence="2" id="KW-1133">Transmembrane helix</keyword>
<sequence>MVRNDRSIWILASLIKLACPWYLGTLLHQVLLQPLLISIFLLAIVTLALLPVFDHNTLHRASLPRSLFWPEPLREFKMNFPIPDELSHHVTFWKSVFGHYTHRQIVLHDNTYPQVVYEIVDLDSAPGIGPSLKKYKRLLLSIHQKEQSKRLHTLTADEKRVYDLFAGITEKEKFRKAAQNRMRAQPGHRESFIKAIRRSEVYQEKFEEIFRQYDLPIELTRIPFVESFFNPKARSYVGAAGLWQFMPATARQYGLRVTKKIDERYDPFKSADSAAQLLKAYYKMFQSWPLAITAYNHGPGGLQKAIKQLQTTNFGEIATSYKGSNFGFYSRNYYAQFLAATYIMIEPERYFGKFERLPSPHPDSVALHGDKSAIPNEGAVHQIIHRQISTERPLYRVTLTAYPSRPGTES</sequence>
<dbReference type="InterPro" id="IPR023346">
    <property type="entry name" value="Lysozyme-like_dom_sf"/>
</dbReference>
<dbReference type="InterPro" id="IPR008258">
    <property type="entry name" value="Transglycosylase_SLT_dom_1"/>
</dbReference>
<keyword evidence="2" id="KW-0812">Transmembrane</keyword>
<evidence type="ECO:0000313" key="5">
    <source>
        <dbReference type="Proteomes" id="UP000230821"/>
    </source>
</evidence>
<dbReference type="GO" id="GO:0016020">
    <property type="term" value="C:membrane"/>
    <property type="evidence" value="ECO:0007669"/>
    <property type="project" value="InterPro"/>
</dbReference>
<gene>
    <name evidence="4" type="ORF">CSA56_11370</name>
</gene>
<dbReference type="Proteomes" id="UP000230821">
    <property type="component" value="Unassembled WGS sequence"/>
</dbReference>
<dbReference type="EMBL" id="PDSK01000097">
    <property type="protein sequence ID" value="PIE33518.1"/>
    <property type="molecule type" value="Genomic_DNA"/>
</dbReference>
<dbReference type="PANTHER" id="PTHR37423">
    <property type="entry name" value="SOLUBLE LYTIC MUREIN TRANSGLYCOSYLASE-RELATED"/>
    <property type="match status" value="1"/>
</dbReference>
<evidence type="ECO:0000256" key="1">
    <source>
        <dbReference type="ARBA" id="ARBA00007734"/>
    </source>
</evidence>
<feature type="transmembrane region" description="Helical" evidence="2">
    <location>
        <begin position="30"/>
        <end position="53"/>
    </location>
</feature>
<dbReference type="GO" id="GO:0008933">
    <property type="term" value="F:peptidoglycan lytic transglycosylase activity"/>
    <property type="evidence" value="ECO:0007669"/>
    <property type="project" value="InterPro"/>
</dbReference>
<dbReference type="GO" id="GO:0000270">
    <property type="term" value="P:peptidoglycan metabolic process"/>
    <property type="evidence" value="ECO:0007669"/>
    <property type="project" value="InterPro"/>
</dbReference>
<evidence type="ECO:0000313" key="4">
    <source>
        <dbReference type="EMBL" id="PIE33518.1"/>
    </source>
</evidence>
<dbReference type="PANTHER" id="PTHR37423:SF2">
    <property type="entry name" value="MEMBRANE-BOUND LYTIC MUREIN TRANSGLYCOSYLASE C"/>
    <property type="match status" value="1"/>
</dbReference>
<dbReference type="Pfam" id="PF01464">
    <property type="entry name" value="SLT"/>
    <property type="match status" value="1"/>
</dbReference>
<protein>
    <recommendedName>
        <fullName evidence="3">Transglycosylase SLT domain-containing protein</fullName>
    </recommendedName>
</protein>